<evidence type="ECO:0000256" key="4">
    <source>
        <dbReference type="ARBA" id="ARBA00049194"/>
    </source>
</evidence>
<gene>
    <name evidence="6" type="ORF">FX983_03182</name>
</gene>
<dbReference type="EC" id="1.2.1.3" evidence="3"/>
<accession>A0A6L5C3M6</accession>
<evidence type="ECO:0000256" key="2">
    <source>
        <dbReference type="ARBA" id="ARBA00023002"/>
    </source>
</evidence>
<evidence type="ECO:0000259" key="5">
    <source>
        <dbReference type="Pfam" id="PF00171"/>
    </source>
</evidence>
<comment type="similarity">
    <text evidence="1">Belongs to the aldehyde dehydrogenase family.</text>
</comment>
<keyword evidence="2 6" id="KW-0560">Oxidoreductase</keyword>
<dbReference type="GO" id="GO:0004029">
    <property type="term" value="F:aldehyde dehydrogenase (NAD+) activity"/>
    <property type="evidence" value="ECO:0007669"/>
    <property type="project" value="UniProtKB-EC"/>
</dbReference>
<dbReference type="Proteomes" id="UP000475265">
    <property type="component" value="Unassembled WGS sequence"/>
</dbReference>
<dbReference type="CDD" id="cd07138">
    <property type="entry name" value="ALDH_CddD_SSP0762"/>
    <property type="match status" value="1"/>
</dbReference>
<comment type="caution">
    <text evidence="6">The sequence shown here is derived from an EMBL/GenBank/DDBJ whole genome shotgun (WGS) entry which is preliminary data.</text>
</comment>
<sequence length="485" mass="51469">MGTEPGHSQEPLIMWHINQAYIDGKFVPVQGREIVECINPTTEALMGTVTLANRDDAKRAIAAAHRAQVAMSRTTKAERIDMLKRLQAAMLASTEQIRDTAIEEYGAPFARAQWVSQYASQCFANAAQTLEAYELVRPMGAAKVFMQPVGVAGLIAPWNSTAGTICSKLASAIAAGCASVIKPSELSALQAHTLAQALDRAGLPDGVLNILLGRGGDVGDEISTSPQIAKISFTGSTPTGKLIAHAGVETMKRVSLALTGKSTSIVLDDADFDTAIPLALSAAFMNNGQACVAGTRLLVPRARLKEVIERVKTLVAALVMGNPQEPATDIGPLVSRAQYDRVQGFIRRGHEQGATLIAGGEGRPLGLDKGYFVQPTVFADVSNDMDIAREEIFGPVLSILAYDSEAHAIEIANATIYGLQAYVFSQRQDRANGIASRLEAGTVLINRMTPDLLAPFGGVKQSGIGREFGILGLEAFLEAKTVASQ</sequence>
<proteinExistence type="inferred from homology"/>
<dbReference type="SUPFAM" id="SSF53720">
    <property type="entry name" value="ALDH-like"/>
    <property type="match status" value="1"/>
</dbReference>
<comment type="catalytic activity">
    <reaction evidence="4">
        <text>an aldehyde + NAD(+) + H2O = a carboxylate + NADH + 2 H(+)</text>
        <dbReference type="Rhea" id="RHEA:16185"/>
        <dbReference type="ChEBI" id="CHEBI:15377"/>
        <dbReference type="ChEBI" id="CHEBI:15378"/>
        <dbReference type="ChEBI" id="CHEBI:17478"/>
        <dbReference type="ChEBI" id="CHEBI:29067"/>
        <dbReference type="ChEBI" id="CHEBI:57540"/>
        <dbReference type="ChEBI" id="CHEBI:57945"/>
        <dbReference type="EC" id="1.2.1.3"/>
    </reaction>
</comment>
<dbReference type="Gene3D" id="3.40.309.10">
    <property type="entry name" value="Aldehyde Dehydrogenase, Chain A, domain 2"/>
    <property type="match status" value="1"/>
</dbReference>
<name>A0A6L5C3M6_9PSED</name>
<dbReference type="InterPro" id="IPR016162">
    <property type="entry name" value="Ald_DH_N"/>
</dbReference>
<feature type="domain" description="Aldehyde dehydrogenase" evidence="5">
    <location>
        <begin position="28"/>
        <end position="482"/>
    </location>
</feature>
<dbReference type="Pfam" id="PF00171">
    <property type="entry name" value="Aldedh"/>
    <property type="match status" value="1"/>
</dbReference>
<dbReference type="InterPro" id="IPR016161">
    <property type="entry name" value="Ald_DH/histidinol_DH"/>
</dbReference>
<organism evidence="6 7">
    <name type="scientific">Pseudomonas frederiksbergensis</name>
    <dbReference type="NCBI Taxonomy" id="104087"/>
    <lineage>
        <taxon>Bacteria</taxon>
        <taxon>Pseudomonadati</taxon>
        <taxon>Pseudomonadota</taxon>
        <taxon>Gammaproteobacteria</taxon>
        <taxon>Pseudomonadales</taxon>
        <taxon>Pseudomonadaceae</taxon>
        <taxon>Pseudomonas</taxon>
    </lineage>
</organism>
<dbReference type="EMBL" id="JAAAXX010000001">
    <property type="protein sequence ID" value="KAF2395198.1"/>
    <property type="molecule type" value="Genomic_DNA"/>
</dbReference>
<dbReference type="FunFam" id="3.40.309.10:FF:000012">
    <property type="entry name" value="Betaine aldehyde dehydrogenase"/>
    <property type="match status" value="1"/>
</dbReference>
<protein>
    <recommendedName>
        <fullName evidence="3">aldehyde dehydrogenase (NAD(+))</fullName>
        <ecNumber evidence="3">1.2.1.3</ecNumber>
    </recommendedName>
</protein>
<evidence type="ECO:0000313" key="6">
    <source>
        <dbReference type="EMBL" id="KAF2395198.1"/>
    </source>
</evidence>
<dbReference type="PANTHER" id="PTHR42804">
    <property type="entry name" value="ALDEHYDE DEHYDROGENASE"/>
    <property type="match status" value="1"/>
</dbReference>
<dbReference type="InterPro" id="IPR016160">
    <property type="entry name" value="Ald_DH_CS_CYS"/>
</dbReference>
<dbReference type="Gene3D" id="3.40.605.10">
    <property type="entry name" value="Aldehyde Dehydrogenase, Chain A, domain 1"/>
    <property type="match status" value="1"/>
</dbReference>
<dbReference type="InterPro" id="IPR016163">
    <property type="entry name" value="Ald_DH_C"/>
</dbReference>
<evidence type="ECO:0000256" key="1">
    <source>
        <dbReference type="ARBA" id="ARBA00009986"/>
    </source>
</evidence>
<evidence type="ECO:0000313" key="7">
    <source>
        <dbReference type="Proteomes" id="UP000475265"/>
    </source>
</evidence>
<evidence type="ECO:0000256" key="3">
    <source>
        <dbReference type="ARBA" id="ARBA00024226"/>
    </source>
</evidence>
<dbReference type="AlphaFoldDB" id="A0A6L5C3M6"/>
<dbReference type="PANTHER" id="PTHR42804:SF1">
    <property type="entry name" value="ALDEHYDE DEHYDROGENASE-RELATED"/>
    <property type="match status" value="1"/>
</dbReference>
<reference evidence="6 7" key="1">
    <citation type="submission" date="2019-12" db="EMBL/GenBank/DDBJ databases">
        <title>Endophytic bacteria associated with Panax ginseng seedlings.</title>
        <authorList>
            <person name="Park J.M."/>
            <person name="Shin R."/>
            <person name="Jo S.H."/>
        </authorList>
    </citation>
    <scope>NUCLEOTIDE SEQUENCE [LARGE SCALE GENOMIC DNA]</scope>
    <source>
        <strain evidence="6 7">PgKB32</strain>
    </source>
</reference>
<dbReference type="PROSITE" id="PS00070">
    <property type="entry name" value="ALDEHYDE_DEHYDR_CYS"/>
    <property type="match status" value="1"/>
</dbReference>
<dbReference type="InterPro" id="IPR015590">
    <property type="entry name" value="Aldehyde_DH_dom"/>
</dbReference>